<proteinExistence type="predicted"/>
<dbReference type="Pfam" id="PF21011">
    <property type="entry name" value="CetZ_C"/>
    <property type="match status" value="1"/>
</dbReference>
<evidence type="ECO:0000256" key="2">
    <source>
        <dbReference type="ARBA" id="ARBA00023134"/>
    </source>
</evidence>
<dbReference type="Gene3D" id="3.30.1330.20">
    <property type="entry name" value="Tubulin/FtsZ, C-terminal domain"/>
    <property type="match status" value="1"/>
</dbReference>
<dbReference type="KEGG" id="fpl:Ferp_2493"/>
<dbReference type="InterPro" id="IPR048737">
    <property type="entry name" value="CetZ_C"/>
</dbReference>
<dbReference type="eggNOG" id="arCOG02202">
    <property type="taxonomic scope" value="Archaea"/>
</dbReference>
<keyword evidence="2" id="KW-0342">GTP-binding</keyword>
<evidence type="ECO:0000313" key="4">
    <source>
        <dbReference type="EMBL" id="ADC66600.1"/>
    </source>
</evidence>
<reference evidence="5" key="1">
    <citation type="submission" date="2010-02" db="EMBL/GenBank/DDBJ databases">
        <title>Complete sequence of Ferroglobus placidus DSM 10642.</title>
        <authorList>
            <consortium name="US DOE Joint Genome Institute"/>
            <person name="Lucas S."/>
            <person name="Copeland A."/>
            <person name="Lapidus A."/>
            <person name="Cheng J.-F."/>
            <person name="Bruce D."/>
            <person name="Goodwin L."/>
            <person name="Pitluck S."/>
            <person name="Saunders E."/>
            <person name="Brettin T."/>
            <person name="Detter J.C."/>
            <person name="Han C."/>
            <person name="Tapia R."/>
            <person name="Larimer F."/>
            <person name="Land M."/>
            <person name="Hauser L."/>
            <person name="Kyrpides N."/>
            <person name="Ivanova N."/>
            <person name="Holmes D."/>
            <person name="Lovley D."/>
            <person name="Kyrpides N."/>
            <person name="Anderson I.J."/>
            <person name="Woyke T."/>
        </authorList>
    </citation>
    <scope>NUCLEOTIDE SEQUENCE [LARGE SCALE GENOMIC DNA]</scope>
    <source>
        <strain evidence="5">DSM 10642 / AEDII12DO</strain>
    </source>
</reference>
<sequence length="310" mass="35331">MKLLTIGAGKAANIVDVFAKRGAEVNKAKLFKCYTVSNELEELKKLRSVPQENRFYAVWKEDLPDLRSVINSIMSRYEIYEASLVVTDLTDDFSFFSSISLFDELERSMEEPKLCLALIPDLSNPEKIEKVRRGLRTLMKTYDFLFVFEKRNNYEDLIVDSFNTLSLVGEIDARKKTSGEVVVDTSDFLNSLDREGFTILGYSKRKISLFSRIFKSDAELRGERTKRMVDLLEESLSNLSARGDIDSAKKALIVFSGNPEEISMEGLFTCIKRVEKISGEMLVRYGDYPIPRSNFVSSVVLFSGIKKFTL</sequence>
<keyword evidence="5" id="KW-1185">Reference proteome</keyword>
<name>D3S2A9_FERPA</name>
<dbReference type="HOGENOM" id="CLU_896016_0_0_2"/>
<feature type="domain" description="Tubulin-like CetZ C-terminal" evidence="3">
    <location>
        <begin position="156"/>
        <end position="307"/>
    </location>
</feature>
<organism evidence="4 5">
    <name type="scientific">Ferroglobus placidus (strain DSM 10642 / AEDII12DO)</name>
    <dbReference type="NCBI Taxonomy" id="589924"/>
    <lineage>
        <taxon>Archaea</taxon>
        <taxon>Methanobacteriati</taxon>
        <taxon>Methanobacteriota</taxon>
        <taxon>Archaeoglobi</taxon>
        <taxon>Archaeoglobales</taxon>
        <taxon>Archaeoglobaceae</taxon>
        <taxon>Ferroglobus</taxon>
    </lineage>
</organism>
<dbReference type="Proteomes" id="UP000002613">
    <property type="component" value="Chromosome"/>
</dbReference>
<gene>
    <name evidence="4" type="ordered locus">Ferp_2493</name>
</gene>
<dbReference type="EMBL" id="CP001899">
    <property type="protein sequence ID" value="ADC66600.1"/>
    <property type="molecule type" value="Genomic_DNA"/>
</dbReference>
<reference evidence="4 5" key="2">
    <citation type="journal article" date="2011" name="Stand. Genomic Sci.">
        <title>Complete genome sequence of Ferroglobus placidus AEDII12DO.</title>
        <authorList>
            <person name="Anderson I."/>
            <person name="Risso C."/>
            <person name="Holmes D."/>
            <person name="Lucas S."/>
            <person name="Copeland A."/>
            <person name="Lapidus A."/>
            <person name="Cheng J.F."/>
            <person name="Bruce D."/>
            <person name="Goodwin L."/>
            <person name="Pitluck S."/>
            <person name="Saunders E."/>
            <person name="Brettin T."/>
            <person name="Detter J.C."/>
            <person name="Han C."/>
            <person name="Tapia R."/>
            <person name="Larimer F."/>
            <person name="Land M."/>
            <person name="Hauser L."/>
            <person name="Woyke T."/>
            <person name="Lovley D."/>
            <person name="Kyrpides N."/>
            <person name="Ivanova N."/>
        </authorList>
    </citation>
    <scope>NUCLEOTIDE SEQUENCE [LARGE SCALE GENOMIC DNA]</scope>
    <source>
        <strain evidence="5">DSM 10642 / AEDII12DO</strain>
    </source>
</reference>
<dbReference type="GeneID" id="8780035"/>
<dbReference type="OrthoDB" id="50375at2157"/>
<dbReference type="PaxDb" id="589924-Ferp_2493"/>
<dbReference type="STRING" id="589924.Ferp_2493"/>
<evidence type="ECO:0000259" key="3">
    <source>
        <dbReference type="Pfam" id="PF21011"/>
    </source>
</evidence>
<evidence type="ECO:0000256" key="1">
    <source>
        <dbReference type="ARBA" id="ARBA00022741"/>
    </source>
</evidence>
<accession>D3S2A9</accession>
<dbReference type="Gene3D" id="3.40.50.1440">
    <property type="entry name" value="Tubulin/FtsZ, GTPase domain"/>
    <property type="match status" value="1"/>
</dbReference>
<dbReference type="GO" id="GO:0005525">
    <property type="term" value="F:GTP binding"/>
    <property type="evidence" value="ECO:0007669"/>
    <property type="project" value="UniProtKB-KW"/>
</dbReference>
<protein>
    <recommendedName>
        <fullName evidence="3">Tubulin-like CetZ C-terminal domain-containing protein</fullName>
    </recommendedName>
</protein>
<dbReference type="InterPro" id="IPR037103">
    <property type="entry name" value="Tubulin/FtsZ-like_C"/>
</dbReference>
<dbReference type="AlphaFoldDB" id="D3S2A9"/>
<evidence type="ECO:0000313" key="5">
    <source>
        <dbReference type="Proteomes" id="UP000002613"/>
    </source>
</evidence>
<dbReference type="RefSeq" id="WP_012966933.1">
    <property type="nucleotide sequence ID" value="NC_013849.1"/>
</dbReference>
<keyword evidence="1" id="KW-0547">Nucleotide-binding</keyword>
<dbReference type="InterPro" id="IPR036525">
    <property type="entry name" value="Tubulin/FtsZ_GTPase_sf"/>
</dbReference>